<organism evidence="2">
    <name type="scientific">Dendroctonus ponderosae</name>
    <name type="common">Mountain pine beetle</name>
    <dbReference type="NCBI Taxonomy" id="77166"/>
    <lineage>
        <taxon>Eukaryota</taxon>
        <taxon>Metazoa</taxon>
        <taxon>Ecdysozoa</taxon>
        <taxon>Arthropoda</taxon>
        <taxon>Hexapoda</taxon>
        <taxon>Insecta</taxon>
        <taxon>Pterygota</taxon>
        <taxon>Neoptera</taxon>
        <taxon>Endopterygota</taxon>
        <taxon>Coleoptera</taxon>
        <taxon>Polyphaga</taxon>
        <taxon>Cucujiformia</taxon>
        <taxon>Curculionidae</taxon>
        <taxon>Scolytinae</taxon>
        <taxon>Dendroctonus</taxon>
    </lineage>
</organism>
<feature type="compositionally biased region" description="Acidic residues" evidence="1">
    <location>
        <begin position="84"/>
        <end position="104"/>
    </location>
</feature>
<dbReference type="EMBL" id="KB741077">
    <property type="protein sequence ID" value="ENN74228.1"/>
    <property type="molecule type" value="Genomic_DNA"/>
</dbReference>
<name>N6T934_DENPD</name>
<feature type="region of interest" description="Disordered" evidence="1">
    <location>
        <begin position="16"/>
        <end position="128"/>
    </location>
</feature>
<evidence type="ECO:0000313" key="2">
    <source>
        <dbReference type="EMBL" id="ENN74228.1"/>
    </source>
</evidence>
<reference evidence="2" key="1">
    <citation type="journal article" date="2013" name="Genome Biol.">
        <title>Draft genome of the mountain pine beetle, Dendroctonus ponderosae Hopkins, a major forest pest.</title>
        <authorList>
            <person name="Keeling C.I."/>
            <person name="Yuen M.M."/>
            <person name="Liao N.Y."/>
            <person name="Docking T.R."/>
            <person name="Chan S.K."/>
            <person name="Taylor G.A."/>
            <person name="Palmquist D.L."/>
            <person name="Jackman S.D."/>
            <person name="Nguyen A."/>
            <person name="Li M."/>
            <person name="Henderson H."/>
            <person name="Janes J.K."/>
            <person name="Zhao Y."/>
            <person name="Pandoh P."/>
            <person name="Moore R."/>
            <person name="Sperling F.A."/>
            <person name="Huber D.P."/>
            <person name="Birol I."/>
            <person name="Jones S.J."/>
            <person name="Bohlmann J."/>
        </authorList>
    </citation>
    <scope>NUCLEOTIDE SEQUENCE</scope>
</reference>
<gene>
    <name evidence="2" type="ORF">YQE_09201</name>
</gene>
<proteinExistence type="predicted"/>
<dbReference type="AlphaFoldDB" id="N6T934"/>
<accession>N6T934</accession>
<feature type="compositionally biased region" description="Pro residues" evidence="1">
    <location>
        <begin position="20"/>
        <end position="59"/>
    </location>
</feature>
<feature type="compositionally biased region" description="Pro residues" evidence="1">
    <location>
        <begin position="67"/>
        <end position="77"/>
    </location>
</feature>
<dbReference type="OMA" id="GPQRYNE"/>
<evidence type="ECO:0000256" key="1">
    <source>
        <dbReference type="SAM" id="MobiDB-lite"/>
    </source>
</evidence>
<dbReference type="HOGENOM" id="CLU_1961837_0_0_1"/>
<sequence>MFTLWYTVLSYKEYRIPVVEPQPPKPSRTPSPLIPVQPPSPQPQPKPQLPATPPTPPAPAAAKMEPPSKPPRSPSPHPIRAEAFDDIDYEDESDESSEPEEEDSVLATPHRKPVAKSVNDFIDREKTN</sequence>
<feature type="non-terminal residue" evidence="2">
    <location>
        <position position="1"/>
    </location>
</feature>
<protein>
    <submittedName>
        <fullName evidence="2">Uncharacterized protein</fullName>
    </submittedName>
</protein>